<dbReference type="EMBL" id="JBHRVU010000004">
    <property type="protein sequence ID" value="MFC3442537.1"/>
    <property type="molecule type" value="Genomic_DNA"/>
</dbReference>
<reference evidence="2" key="1">
    <citation type="journal article" date="2019" name="Int. J. Syst. Evol. Microbiol.">
        <title>The Global Catalogue of Microorganisms (GCM) 10K type strain sequencing project: providing services to taxonomists for standard genome sequencing and annotation.</title>
        <authorList>
            <consortium name="The Broad Institute Genomics Platform"/>
            <consortium name="The Broad Institute Genome Sequencing Center for Infectious Disease"/>
            <person name="Wu L."/>
            <person name="Ma J."/>
        </authorList>
    </citation>
    <scope>NUCLEOTIDE SEQUENCE [LARGE SCALE GENOMIC DNA]</scope>
    <source>
        <strain evidence="2">CCM 7491</strain>
    </source>
</reference>
<comment type="caution">
    <text evidence="1">The sequence shown here is derived from an EMBL/GenBank/DDBJ whole genome shotgun (WGS) entry which is preliminary data.</text>
</comment>
<dbReference type="RefSeq" id="WP_380796708.1">
    <property type="nucleotide sequence ID" value="NZ_JBHRVU010000004.1"/>
</dbReference>
<name>A0ABV7NI83_9SPHN</name>
<evidence type="ECO:0000313" key="1">
    <source>
        <dbReference type="EMBL" id="MFC3442537.1"/>
    </source>
</evidence>
<proteinExistence type="predicted"/>
<organism evidence="1 2">
    <name type="scientific">Sphingobium rhizovicinum</name>
    <dbReference type="NCBI Taxonomy" id="432308"/>
    <lineage>
        <taxon>Bacteria</taxon>
        <taxon>Pseudomonadati</taxon>
        <taxon>Pseudomonadota</taxon>
        <taxon>Alphaproteobacteria</taxon>
        <taxon>Sphingomonadales</taxon>
        <taxon>Sphingomonadaceae</taxon>
        <taxon>Sphingobium</taxon>
    </lineage>
</organism>
<protein>
    <recommendedName>
        <fullName evidence="3">LamG domain-containing protein</fullName>
    </recommendedName>
</protein>
<evidence type="ECO:0008006" key="3">
    <source>
        <dbReference type="Google" id="ProtNLM"/>
    </source>
</evidence>
<gene>
    <name evidence="1" type="ORF">ACFOKF_15285</name>
</gene>
<evidence type="ECO:0000313" key="2">
    <source>
        <dbReference type="Proteomes" id="UP001595681"/>
    </source>
</evidence>
<sequence length="727" mass="76587">MTYGYRGGYTSGYAPRKGGVSTPTPTPVTTAMIMGQSEMQYLFDVASLYRAIPQPTPGNGNLIVYRQDSTGAAPVKVTVNAASVAAGQVNPAMTAMSAFLAYARPGRQFAVGDGAVPGTSRFDLGDDSTDGSDTRTWADFANVAAAIEADYGTVQNLVECWFNADGSYLNTFKAVFWPLYFGANADGTSFALGGTVNSRRVDHCLWDYSAAAGAKGRGLFSKAATKWWMATPMPFFNAPTSPAAEMLNFSEQPVRMLEPVRANMIALAAEPLAQSVGLTVGPSAHVCRFGGASTIIHPDTSNKDGQVLLMWPLALQLLRASGLTIGEPAIVGIEGPTDGSYADLVVDLPNGGNLTTLAALRGTAYSGTSPHQQPVTGVEVTRSGGTRRPVFKATETSYPANTRGTVAVVDAGSGSPRRGRVRITPSTPFAYGDVLSYLRGQATACLQETRDYNLYPFFLIEHVPGLYDASAMYPFEGVAVRPFQQDVSVPVPAPAFTPRGAYFDGTDSIIASTATVPAGSAGIASFWFKQAGTWTTNRTIFEARVGSTQTIAVTSTTSGRLNFRLNQDGTGTDVFTVPASTFAGDTWYHVLWAWDYAAARFQLYVNGVAINTAAYSFAGSTKFDHAGAVLTQFGFGALVNGTNPWVGDLAHDFIDVTSTLDLSILANRQKFAVGGVPVDLGADGSLPLGSPPEWYQDGVAPAWSNHGTAGNGTVTGTLTASSSTPAY</sequence>
<accession>A0ABV7NI83</accession>
<dbReference type="Proteomes" id="UP001595681">
    <property type="component" value="Unassembled WGS sequence"/>
</dbReference>
<dbReference type="Gene3D" id="2.60.120.200">
    <property type="match status" value="1"/>
</dbReference>
<dbReference type="SUPFAM" id="SSF49899">
    <property type="entry name" value="Concanavalin A-like lectins/glucanases"/>
    <property type="match status" value="1"/>
</dbReference>
<dbReference type="InterPro" id="IPR013320">
    <property type="entry name" value="ConA-like_dom_sf"/>
</dbReference>
<keyword evidence="2" id="KW-1185">Reference proteome</keyword>